<protein>
    <submittedName>
        <fullName evidence="1">Uncharacterized protein</fullName>
    </submittedName>
</protein>
<name>A0ABQ3E2P5_9GAMM</name>
<reference evidence="2" key="1">
    <citation type="journal article" date="2019" name="Int. J. Syst. Evol. Microbiol.">
        <title>The Global Catalogue of Microorganisms (GCM) 10K type strain sequencing project: providing services to taxonomists for standard genome sequencing and annotation.</title>
        <authorList>
            <consortium name="The Broad Institute Genomics Platform"/>
            <consortium name="The Broad Institute Genome Sequencing Center for Infectious Disease"/>
            <person name="Wu L."/>
            <person name="Ma J."/>
        </authorList>
    </citation>
    <scope>NUCLEOTIDE SEQUENCE [LARGE SCALE GENOMIC DNA]</scope>
    <source>
        <strain evidence="2">KCTC 32998</strain>
    </source>
</reference>
<keyword evidence="2" id="KW-1185">Reference proteome</keyword>
<organism evidence="1 2">
    <name type="scientific">Salinicola rhizosphaerae</name>
    <dbReference type="NCBI Taxonomy" id="1443141"/>
    <lineage>
        <taxon>Bacteria</taxon>
        <taxon>Pseudomonadati</taxon>
        <taxon>Pseudomonadota</taxon>
        <taxon>Gammaproteobacteria</taxon>
        <taxon>Oceanospirillales</taxon>
        <taxon>Halomonadaceae</taxon>
        <taxon>Salinicola</taxon>
    </lineage>
</organism>
<gene>
    <name evidence="1" type="ORF">GCM10009038_24320</name>
</gene>
<evidence type="ECO:0000313" key="2">
    <source>
        <dbReference type="Proteomes" id="UP000646745"/>
    </source>
</evidence>
<dbReference type="RefSeq" id="WP_189444983.1">
    <property type="nucleotide sequence ID" value="NZ_BMZI01000005.1"/>
</dbReference>
<evidence type="ECO:0000313" key="1">
    <source>
        <dbReference type="EMBL" id="GHB24375.1"/>
    </source>
</evidence>
<dbReference type="Proteomes" id="UP000646745">
    <property type="component" value="Unassembled WGS sequence"/>
</dbReference>
<sequence>MKKADEARAEYEREIGRLVITLSELDGLVRSCKGLVFGERFSKKWDSKTSRKRIRAVQERLKQRRSAPLCTHLVELKALLDEVKPLLELRNLVAHRILTFRPSALSFYHGNFEMWNPDTRSSLSVETLAKASDEGRRLLYRIFDCLEDHERCVPDNYPDNIEDALDPP</sequence>
<proteinExistence type="predicted"/>
<dbReference type="EMBL" id="BMZI01000005">
    <property type="protein sequence ID" value="GHB24375.1"/>
    <property type="molecule type" value="Genomic_DNA"/>
</dbReference>
<accession>A0ABQ3E2P5</accession>
<comment type="caution">
    <text evidence="1">The sequence shown here is derived from an EMBL/GenBank/DDBJ whole genome shotgun (WGS) entry which is preliminary data.</text>
</comment>